<protein>
    <submittedName>
        <fullName evidence="1">Uncharacterized protein</fullName>
    </submittedName>
</protein>
<keyword evidence="2" id="KW-1185">Reference proteome</keyword>
<gene>
    <name evidence="1" type="ORF">P3T76_007792</name>
</gene>
<reference evidence="1" key="1">
    <citation type="submission" date="2023-08" db="EMBL/GenBank/DDBJ databases">
        <title>Reference Genome Resource for the Citrus Pathogen Phytophthora citrophthora.</title>
        <authorList>
            <person name="Moller H."/>
            <person name="Coetzee B."/>
            <person name="Rose L.J."/>
            <person name="Van Niekerk J.M."/>
        </authorList>
    </citation>
    <scope>NUCLEOTIDE SEQUENCE</scope>
    <source>
        <strain evidence="1">STE-U-9442</strain>
    </source>
</reference>
<name>A0AAD9GNF7_9STRA</name>
<comment type="caution">
    <text evidence="1">The sequence shown here is derived from an EMBL/GenBank/DDBJ whole genome shotgun (WGS) entry which is preliminary data.</text>
</comment>
<proteinExistence type="predicted"/>
<dbReference type="AlphaFoldDB" id="A0AAD9GNF7"/>
<dbReference type="Proteomes" id="UP001259832">
    <property type="component" value="Unassembled WGS sequence"/>
</dbReference>
<dbReference type="EMBL" id="JASMQC010000013">
    <property type="protein sequence ID" value="KAK1941086.1"/>
    <property type="molecule type" value="Genomic_DNA"/>
</dbReference>
<sequence length="66" mass="8034">MNCSRRRRTPLRMKQTMYQLYYYKKFGRLSTAPKITVPLCVQKEIAQLEDIVRYMQFAIGMRLREL</sequence>
<evidence type="ECO:0000313" key="2">
    <source>
        <dbReference type="Proteomes" id="UP001259832"/>
    </source>
</evidence>
<organism evidence="1 2">
    <name type="scientific">Phytophthora citrophthora</name>
    <dbReference type="NCBI Taxonomy" id="4793"/>
    <lineage>
        <taxon>Eukaryota</taxon>
        <taxon>Sar</taxon>
        <taxon>Stramenopiles</taxon>
        <taxon>Oomycota</taxon>
        <taxon>Peronosporomycetes</taxon>
        <taxon>Peronosporales</taxon>
        <taxon>Peronosporaceae</taxon>
        <taxon>Phytophthora</taxon>
    </lineage>
</organism>
<evidence type="ECO:0000313" key="1">
    <source>
        <dbReference type="EMBL" id="KAK1941086.1"/>
    </source>
</evidence>
<accession>A0AAD9GNF7</accession>